<sequence>MAPVLWANGAGTTRELASASDSTGRILWRISLADLARDAPFSTFPGVDRLFTALGRVRLTIDGNPVDLDPGEQIRFPGEAAVSVSLLQPTQALNVMTRRDACSADVILRSARETATSNTVETVDLGEQAADVVVTTSETAEV</sequence>
<evidence type="ECO:0000313" key="2">
    <source>
        <dbReference type="Proteomes" id="UP001431429"/>
    </source>
</evidence>
<reference evidence="1" key="1">
    <citation type="submission" date="2022-06" db="EMBL/GenBank/DDBJ databases">
        <title>Genome public.</title>
        <authorList>
            <person name="Sun Q."/>
        </authorList>
    </citation>
    <scope>NUCLEOTIDE SEQUENCE</scope>
    <source>
        <strain evidence="1">CWNU-1</strain>
    </source>
</reference>
<organism evidence="1 2">
    <name type="scientific">Streptomyces albipurpureus</name>
    <dbReference type="NCBI Taxonomy" id="2897419"/>
    <lineage>
        <taxon>Bacteria</taxon>
        <taxon>Bacillati</taxon>
        <taxon>Actinomycetota</taxon>
        <taxon>Actinomycetes</taxon>
        <taxon>Kitasatosporales</taxon>
        <taxon>Streptomycetaceae</taxon>
        <taxon>Streptomyces</taxon>
    </lineage>
</organism>
<dbReference type="InterPro" id="IPR011051">
    <property type="entry name" value="RmlC_Cupin_sf"/>
</dbReference>
<dbReference type="SUPFAM" id="SSF51182">
    <property type="entry name" value="RmlC-like cupins"/>
    <property type="match status" value="1"/>
</dbReference>
<dbReference type="InterPro" id="IPR014710">
    <property type="entry name" value="RmlC-like_jellyroll"/>
</dbReference>
<dbReference type="Pfam" id="PF05962">
    <property type="entry name" value="HutD"/>
    <property type="match status" value="1"/>
</dbReference>
<keyword evidence="2" id="KW-1185">Reference proteome</keyword>
<evidence type="ECO:0000313" key="1">
    <source>
        <dbReference type="EMBL" id="MCM2394129.1"/>
    </source>
</evidence>
<protein>
    <submittedName>
        <fullName evidence="1">HutD family protein</fullName>
    </submittedName>
</protein>
<accession>A0ABT0V005</accession>
<dbReference type="EMBL" id="JAMQAW010000099">
    <property type="protein sequence ID" value="MCM2394129.1"/>
    <property type="molecule type" value="Genomic_DNA"/>
</dbReference>
<dbReference type="InterPro" id="IPR010282">
    <property type="entry name" value="Uncharacterised_HutD/Ves"/>
</dbReference>
<dbReference type="Proteomes" id="UP001431429">
    <property type="component" value="Unassembled WGS sequence"/>
</dbReference>
<proteinExistence type="predicted"/>
<dbReference type="PANTHER" id="PTHR37943">
    <property type="entry name" value="PROTEIN VES"/>
    <property type="match status" value="1"/>
</dbReference>
<gene>
    <name evidence="1" type="ORF">NBG84_38670</name>
</gene>
<dbReference type="Gene3D" id="2.60.120.10">
    <property type="entry name" value="Jelly Rolls"/>
    <property type="match status" value="1"/>
</dbReference>
<dbReference type="PANTHER" id="PTHR37943:SF1">
    <property type="entry name" value="PROTEIN VES"/>
    <property type="match status" value="1"/>
</dbReference>
<name>A0ABT0V005_9ACTN</name>
<comment type="caution">
    <text evidence="1">The sequence shown here is derived from an EMBL/GenBank/DDBJ whole genome shotgun (WGS) entry which is preliminary data.</text>
</comment>